<dbReference type="AlphaFoldDB" id="A0A1M6ARL6"/>
<name>A0A1M6ARL6_9FIRM</name>
<dbReference type="Pfam" id="PF00543">
    <property type="entry name" value="P-II"/>
    <property type="match status" value="1"/>
</dbReference>
<protein>
    <submittedName>
        <fullName evidence="1">Nitrogen regulatory protein P-II family</fullName>
    </submittedName>
</protein>
<keyword evidence="2" id="KW-1185">Reference proteome</keyword>
<dbReference type="SMART" id="SM00938">
    <property type="entry name" value="P-II"/>
    <property type="match status" value="1"/>
</dbReference>
<dbReference type="PROSITE" id="PS51343">
    <property type="entry name" value="PII_GLNB_DOM"/>
    <property type="match status" value="1"/>
</dbReference>
<dbReference type="InterPro" id="IPR011322">
    <property type="entry name" value="N-reg_PII-like_a/b"/>
</dbReference>
<dbReference type="Gene3D" id="3.30.70.120">
    <property type="match status" value="1"/>
</dbReference>
<dbReference type="Proteomes" id="UP000324781">
    <property type="component" value="Unassembled WGS sequence"/>
</dbReference>
<organism evidence="1 2">
    <name type="scientific">Thermoclostridium caenicola</name>
    <dbReference type="NCBI Taxonomy" id="659425"/>
    <lineage>
        <taxon>Bacteria</taxon>
        <taxon>Bacillati</taxon>
        <taxon>Bacillota</taxon>
        <taxon>Clostridia</taxon>
        <taxon>Eubacteriales</taxon>
        <taxon>Oscillospiraceae</taxon>
        <taxon>Thermoclostridium</taxon>
    </lineage>
</organism>
<dbReference type="EMBL" id="FQZP01000001">
    <property type="protein sequence ID" value="SHI39116.1"/>
    <property type="molecule type" value="Genomic_DNA"/>
</dbReference>
<accession>A0A1M6ARL6</accession>
<evidence type="ECO:0000313" key="2">
    <source>
        <dbReference type="Proteomes" id="UP000324781"/>
    </source>
</evidence>
<gene>
    <name evidence="1" type="ORF">SAMN05444373_1001139</name>
</gene>
<dbReference type="InterPro" id="IPR002187">
    <property type="entry name" value="N-reg_PII"/>
</dbReference>
<dbReference type="SUPFAM" id="SSF54913">
    <property type="entry name" value="GlnB-like"/>
    <property type="match status" value="2"/>
</dbReference>
<dbReference type="InterPro" id="IPR015867">
    <property type="entry name" value="N-reg_PII/ATP_PRibTrfase_C"/>
</dbReference>
<sequence>MEMQMETQDTEHQILTLILSDNQCHKCIHLAREKGICGGIITLGRGTVKSSVLHLLGIKSQKKEIISFLLEKEQTKEMLDFFTAELQLHEPGHGIAFTTPVVMAGCRPGKTQESGNTEQAMKEEGMRMYKKLTVVVDRGMGEDVMEIARKAGVRGGTIMHGRAAGAEYTEKLFGMEIEPEKELVLILIPDELVEKVADALYQELHLEEPGKGILFVEPVVDVRGLFESNPQDKASD</sequence>
<evidence type="ECO:0000313" key="1">
    <source>
        <dbReference type="EMBL" id="SHI39116.1"/>
    </source>
</evidence>
<reference evidence="1 2" key="1">
    <citation type="submission" date="2016-11" db="EMBL/GenBank/DDBJ databases">
        <authorList>
            <person name="Varghese N."/>
            <person name="Submissions S."/>
        </authorList>
    </citation>
    <scope>NUCLEOTIDE SEQUENCE [LARGE SCALE GENOMIC DNA]</scope>
    <source>
        <strain evidence="1 2">DSM 19027</strain>
    </source>
</reference>
<dbReference type="GO" id="GO:0030234">
    <property type="term" value="F:enzyme regulator activity"/>
    <property type="evidence" value="ECO:0007669"/>
    <property type="project" value="InterPro"/>
</dbReference>
<dbReference type="RefSeq" id="WP_243133139.1">
    <property type="nucleotide sequence ID" value="NZ_DAONMB010000217.1"/>
</dbReference>
<proteinExistence type="predicted"/>
<dbReference type="GO" id="GO:0006808">
    <property type="term" value="P:regulation of nitrogen utilization"/>
    <property type="evidence" value="ECO:0007669"/>
    <property type="project" value="InterPro"/>
</dbReference>